<organism evidence="2 3">
    <name type="scientific">Forsythia ovata</name>
    <dbReference type="NCBI Taxonomy" id="205694"/>
    <lineage>
        <taxon>Eukaryota</taxon>
        <taxon>Viridiplantae</taxon>
        <taxon>Streptophyta</taxon>
        <taxon>Embryophyta</taxon>
        <taxon>Tracheophyta</taxon>
        <taxon>Spermatophyta</taxon>
        <taxon>Magnoliopsida</taxon>
        <taxon>eudicotyledons</taxon>
        <taxon>Gunneridae</taxon>
        <taxon>Pentapetalae</taxon>
        <taxon>asterids</taxon>
        <taxon>lamiids</taxon>
        <taxon>Lamiales</taxon>
        <taxon>Oleaceae</taxon>
        <taxon>Forsythieae</taxon>
        <taxon>Forsythia</taxon>
    </lineage>
</organism>
<protein>
    <submittedName>
        <fullName evidence="2">Uncharacterized protein</fullName>
    </submittedName>
</protein>
<accession>A0ABD1SKE8</accession>
<reference evidence="3" key="1">
    <citation type="submission" date="2024-07" db="EMBL/GenBank/DDBJ databases">
        <title>Two chromosome-level genome assemblies of Korean endemic species Abeliophyllum distichum and Forsythia ovata (Oleaceae).</title>
        <authorList>
            <person name="Jang H."/>
        </authorList>
    </citation>
    <scope>NUCLEOTIDE SEQUENCE [LARGE SCALE GENOMIC DNA]</scope>
</reference>
<gene>
    <name evidence="2" type="ORF">Fot_35047</name>
</gene>
<dbReference type="EMBL" id="JBFOLJ010000010">
    <property type="protein sequence ID" value="KAL2501199.1"/>
    <property type="molecule type" value="Genomic_DNA"/>
</dbReference>
<name>A0ABD1SKE8_9LAMI</name>
<evidence type="ECO:0000313" key="2">
    <source>
        <dbReference type="EMBL" id="KAL2501199.1"/>
    </source>
</evidence>
<dbReference type="Proteomes" id="UP001604277">
    <property type="component" value="Unassembled WGS sequence"/>
</dbReference>
<keyword evidence="3" id="KW-1185">Reference proteome</keyword>
<comment type="caution">
    <text evidence="2">The sequence shown here is derived from an EMBL/GenBank/DDBJ whole genome shotgun (WGS) entry which is preliminary data.</text>
</comment>
<evidence type="ECO:0000313" key="3">
    <source>
        <dbReference type="Proteomes" id="UP001604277"/>
    </source>
</evidence>
<feature type="region of interest" description="Disordered" evidence="1">
    <location>
        <begin position="128"/>
        <end position="157"/>
    </location>
</feature>
<evidence type="ECO:0000256" key="1">
    <source>
        <dbReference type="SAM" id="MobiDB-lite"/>
    </source>
</evidence>
<sequence length="180" mass="20409">MSTREPQNCAEAKANTLTTEPRICSSCSSIASRSYPIKKLHICIVERICIYILIDLYSLQMLKLRNWRTKIVVMDTPNRTVTHFITKVESPIVMKENVICLDTLTGARVSCSKLKNVSSAQEKWPDCEDSNRRRIKNSTQKESPKNQRFHNGVNPVPPSIDSPGYGLSAIIIVKNFIKQE</sequence>
<proteinExistence type="predicted"/>
<dbReference type="AlphaFoldDB" id="A0ABD1SKE8"/>